<evidence type="ECO:0000313" key="4">
    <source>
        <dbReference type="Proteomes" id="UP000223102"/>
    </source>
</evidence>
<dbReference type="EMBL" id="KT070867">
    <property type="protein sequence ID" value="AKQ08520.1"/>
    <property type="molecule type" value="Genomic_DNA"/>
</dbReference>
<dbReference type="Proteomes" id="UP000223102">
    <property type="component" value="Segment"/>
</dbReference>
<protein>
    <recommendedName>
        <fullName evidence="5">Tail protein</fullName>
    </recommendedName>
</protein>
<dbReference type="InterPro" id="IPR048276">
    <property type="entry name" value="Phage_tail-like_C"/>
</dbReference>
<evidence type="ECO:0008006" key="5">
    <source>
        <dbReference type="Google" id="ProtNLM"/>
    </source>
</evidence>
<sequence>MPTIKDRLYFNFDGKWSDTFGLVNVSLDSGMFDETFIASRELNETKVRGNDRPMLHSVETSPLEFELTLAFDGKFDDAKLDSIIRWLWVDYYKPLYFRGKENRVFYCMPVESANIVHTGFSEGYFTLKMRCDSSNVYSPNIITTKQTVSTTPVTITIPSDSHFDVYPEISIKKTGAGVITIESLNDGGSIFEIRDLTNLEDIYLNCEKEIIETDAIGVYRYDKIIGNFPRLKYGQNRFKITGACEIQFRFKNKYRF</sequence>
<evidence type="ECO:0000259" key="1">
    <source>
        <dbReference type="Pfam" id="PF20195"/>
    </source>
</evidence>
<accession>A0A218KCB4</accession>
<dbReference type="Gene3D" id="2.40.30.200">
    <property type="match status" value="1"/>
</dbReference>
<dbReference type="InterPro" id="IPR046688">
    <property type="entry name" value="DUF6558_N"/>
</dbReference>
<proteinExistence type="predicted"/>
<dbReference type="Pfam" id="PF20195">
    <property type="entry name" value="DUF6558"/>
    <property type="match status" value="1"/>
</dbReference>
<evidence type="ECO:0000259" key="2">
    <source>
        <dbReference type="Pfam" id="PF20753"/>
    </source>
</evidence>
<organism evidence="3 4">
    <name type="scientific">Bacillus phage PBC2</name>
    <dbReference type="NCBI Taxonomy" id="1675029"/>
    <lineage>
        <taxon>Viruses</taxon>
        <taxon>Duplodnaviria</taxon>
        <taxon>Heunggongvirae</taxon>
        <taxon>Uroviricota</taxon>
        <taxon>Caudoviricetes</taxon>
        <taxon>Andregratiavirinae</taxon>
        <taxon>Haetaevirus</taxon>
        <taxon>Haetaevirus PBC2</taxon>
    </lineage>
</organism>
<name>A0A218KCB4_9CAUD</name>
<feature type="domain" description="Phage tail-like C-terminal" evidence="2">
    <location>
        <begin position="142"/>
        <end position="249"/>
    </location>
</feature>
<evidence type="ECO:0000313" key="3">
    <source>
        <dbReference type="EMBL" id="AKQ08520.1"/>
    </source>
</evidence>
<feature type="domain" description="DUF6558" evidence="1">
    <location>
        <begin position="10"/>
        <end position="133"/>
    </location>
</feature>
<keyword evidence="4" id="KW-1185">Reference proteome</keyword>
<reference evidence="3 4" key="1">
    <citation type="submission" date="2015-06" db="EMBL/GenBank/DDBJ databases">
        <title>Complete genome sequence of Bacillus cereus phage PBC2.</title>
        <authorList>
            <person name="Kong M."/>
            <person name="Ryu S."/>
        </authorList>
    </citation>
    <scope>NUCLEOTIDE SEQUENCE [LARGE SCALE GENOMIC DNA]</scope>
</reference>
<dbReference type="Pfam" id="PF20753">
    <property type="entry name" value="DUF6558_C"/>
    <property type="match status" value="1"/>
</dbReference>
<gene>
    <name evidence="3" type="ORF">PBC2_205</name>
</gene>